<feature type="non-terminal residue" evidence="1">
    <location>
        <position position="77"/>
    </location>
</feature>
<comment type="caution">
    <text evidence="1">The sequence shown here is derived from an EMBL/GenBank/DDBJ whole genome shotgun (WGS) entry which is preliminary data.</text>
</comment>
<organism evidence="1 2">
    <name type="scientific">Streptomyces galilaeus</name>
    <dbReference type="NCBI Taxonomy" id="33899"/>
    <lineage>
        <taxon>Bacteria</taxon>
        <taxon>Bacillati</taxon>
        <taxon>Actinomycetota</taxon>
        <taxon>Actinomycetes</taxon>
        <taxon>Kitasatosporales</taxon>
        <taxon>Streptomycetaceae</taxon>
        <taxon>Streptomyces</taxon>
    </lineage>
</organism>
<evidence type="ECO:0000313" key="2">
    <source>
        <dbReference type="Proteomes" id="UP001631993"/>
    </source>
</evidence>
<proteinExistence type="predicted"/>
<sequence>NIHKGIDRAHRVAIFEEGVTWQQVGIPNDSAQFLETRKLQITEMARWLRLPPHKIGDLERATFSNIEQQQLDYVSSA</sequence>
<dbReference type="EMBL" id="JBJVNE010000793">
    <property type="protein sequence ID" value="MFM9654041.1"/>
    <property type="molecule type" value="Genomic_DNA"/>
</dbReference>
<evidence type="ECO:0000313" key="1">
    <source>
        <dbReference type="EMBL" id="MFM9654041.1"/>
    </source>
</evidence>
<dbReference type="Proteomes" id="UP001631993">
    <property type="component" value="Unassembled WGS sequence"/>
</dbReference>
<keyword evidence="2" id="KW-1185">Reference proteome</keyword>
<name>A0ABW9J1E2_STRGJ</name>
<dbReference type="InterPro" id="IPR006944">
    <property type="entry name" value="Phage/GTA_portal"/>
</dbReference>
<feature type="non-terminal residue" evidence="1">
    <location>
        <position position="1"/>
    </location>
</feature>
<dbReference type="Pfam" id="PF04860">
    <property type="entry name" value="Phage_portal"/>
    <property type="match status" value="1"/>
</dbReference>
<gene>
    <name evidence="1" type="ORF">ACKI1S_49955</name>
</gene>
<dbReference type="RefSeq" id="WP_409098291.1">
    <property type="nucleotide sequence ID" value="NZ_JBJVNE010000793.1"/>
</dbReference>
<protein>
    <submittedName>
        <fullName evidence="1">Phage portal protein</fullName>
    </submittedName>
</protein>
<accession>A0ABW9J1E2</accession>
<reference evidence="1 2" key="1">
    <citation type="submission" date="2024-12" db="EMBL/GenBank/DDBJ databases">
        <title>Forecasting of Potato common scab and diversities of Pathogenic streptomyces spp. in china.</title>
        <authorList>
            <person name="Handique U."/>
            <person name="Wu J."/>
        </authorList>
    </citation>
    <scope>NUCLEOTIDE SEQUENCE [LARGE SCALE GENOMIC DNA]</scope>
    <source>
        <strain evidence="1 2">ZRIMU1585</strain>
    </source>
</reference>